<evidence type="ECO:0000313" key="1">
    <source>
        <dbReference type="EMBL" id="MBA0800513.1"/>
    </source>
</evidence>
<gene>
    <name evidence="1" type="ORF">Gohar_010939</name>
</gene>
<dbReference type="OrthoDB" id="47007at2759"/>
<sequence>YILNNGQLSGNAQLLKCWCQPRVIPTGLSDYFDIHPLILAMAEQKQQKPWANLSGNVVMVTGGPRAVAVELDVCANGSIIQRCVKAAWDAFGRMDGGLRDTPFSNIYFAPSYW</sequence>
<feature type="non-terminal residue" evidence="1">
    <location>
        <position position="1"/>
    </location>
</feature>
<dbReference type="AlphaFoldDB" id="A0A7J9GSF7"/>
<dbReference type="Proteomes" id="UP000593560">
    <property type="component" value="Unassembled WGS sequence"/>
</dbReference>
<reference evidence="1 2" key="1">
    <citation type="journal article" date="2019" name="Genome Biol. Evol.">
        <title>Insights into the evolution of the New World diploid cottons (Gossypium, subgenus Houzingenia) based on genome sequencing.</title>
        <authorList>
            <person name="Grover C.E."/>
            <person name="Arick M.A. 2nd"/>
            <person name="Thrash A."/>
            <person name="Conover J.L."/>
            <person name="Sanders W.S."/>
            <person name="Peterson D.G."/>
            <person name="Frelichowski J.E."/>
            <person name="Scheffler J.A."/>
            <person name="Scheffler B.E."/>
            <person name="Wendel J.F."/>
        </authorList>
    </citation>
    <scope>NUCLEOTIDE SEQUENCE [LARGE SCALE GENOMIC DNA]</scope>
    <source>
        <strain evidence="1">0</strain>
        <tissue evidence="1">Leaf</tissue>
    </source>
</reference>
<evidence type="ECO:0000313" key="2">
    <source>
        <dbReference type="Proteomes" id="UP000593560"/>
    </source>
</evidence>
<keyword evidence="2" id="KW-1185">Reference proteome</keyword>
<name>A0A7J9GSF7_9ROSI</name>
<organism evidence="1 2">
    <name type="scientific">Gossypium harknessii</name>
    <dbReference type="NCBI Taxonomy" id="34285"/>
    <lineage>
        <taxon>Eukaryota</taxon>
        <taxon>Viridiplantae</taxon>
        <taxon>Streptophyta</taxon>
        <taxon>Embryophyta</taxon>
        <taxon>Tracheophyta</taxon>
        <taxon>Spermatophyta</taxon>
        <taxon>Magnoliopsida</taxon>
        <taxon>eudicotyledons</taxon>
        <taxon>Gunneridae</taxon>
        <taxon>Pentapetalae</taxon>
        <taxon>rosids</taxon>
        <taxon>malvids</taxon>
        <taxon>Malvales</taxon>
        <taxon>Malvaceae</taxon>
        <taxon>Malvoideae</taxon>
        <taxon>Gossypium</taxon>
    </lineage>
</organism>
<accession>A0A7J9GSF7</accession>
<proteinExistence type="predicted"/>
<dbReference type="EMBL" id="JABFAD010000006">
    <property type="protein sequence ID" value="MBA0800513.1"/>
    <property type="molecule type" value="Genomic_DNA"/>
</dbReference>
<comment type="caution">
    <text evidence="1">The sequence shown here is derived from an EMBL/GenBank/DDBJ whole genome shotgun (WGS) entry which is preliminary data.</text>
</comment>
<protein>
    <submittedName>
        <fullName evidence="1">Uncharacterized protein</fullName>
    </submittedName>
</protein>